<dbReference type="Proteomes" id="UP000593562">
    <property type="component" value="Unassembled WGS sequence"/>
</dbReference>
<keyword evidence="2" id="KW-1185">Reference proteome</keyword>
<sequence length="124" mass="14565">MLRSIHTETEIEKEPSYVELFLAFSVRHSFLFLAKQVEVYTYHLMLQPNKSNQRSKFIIKVCIHNQKGQIVHNKLCPKLLTEDRCKIPLLFAKISSNKRDASSRQWLSEDKNANILLLKHKETV</sequence>
<gene>
    <name evidence="1" type="ORF">HS088_TW21G01593</name>
</gene>
<dbReference type="AlphaFoldDB" id="A0A7J7C5M8"/>
<dbReference type="InParanoid" id="A0A7J7C5M8"/>
<protein>
    <submittedName>
        <fullName evidence="1">Uncharacterized protein</fullName>
    </submittedName>
</protein>
<dbReference type="EMBL" id="JAAARO010000021">
    <property type="protein sequence ID" value="KAF5729428.1"/>
    <property type="molecule type" value="Genomic_DNA"/>
</dbReference>
<name>A0A7J7C5M8_TRIWF</name>
<proteinExistence type="predicted"/>
<reference evidence="1 2" key="1">
    <citation type="journal article" date="2020" name="Nat. Commun.">
        <title>Genome of Tripterygium wilfordii and identification of cytochrome P450 involved in triptolide biosynthesis.</title>
        <authorList>
            <person name="Tu L."/>
            <person name="Su P."/>
            <person name="Zhang Z."/>
            <person name="Gao L."/>
            <person name="Wang J."/>
            <person name="Hu T."/>
            <person name="Zhou J."/>
            <person name="Zhang Y."/>
            <person name="Zhao Y."/>
            <person name="Liu Y."/>
            <person name="Song Y."/>
            <person name="Tong Y."/>
            <person name="Lu Y."/>
            <person name="Yang J."/>
            <person name="Xu C."/>
            <person name="Jia M."/>
            <person name="Peters R.J."/>
            <person name="Huang L."/>
            <person name="Gao W."/>
        </authorList>
    </citation>
    <scope>NUCLEOTIDE SEQUENCE [LARGE SCALE GENOMIC DNA]</scope>
    <source>
        <strain evidence="2">cv. XIE 37</strain>
        <tissue evidence="1">Leaf</tissue>
    </source>
</reference>
<evidence type="ECO:0000313" key="1">
    <source>
        <dbReference type="EMBL" id="KAF5729428.1"/>
    </source>
</evidence>
<organism evidence="1 2">
    <name type="scientific">Tripterygium wilfordii</name>
    <name type="common">Thunder God vine</name>
    <dbReference type="NCBI Taxonomy" id="458696"/>
    <lineage>
        <taxon>Eukaryota</taxon>
        <taxon>Viridiplantae</taxon>
        <taxon>Streptophyta</taxon>
        <taxon>Embryophyta</taxon>
        <taxon>Tracheophyta</taxon>
        <taxon>Spermatophyta</taxon>
        <taxon>Magnoliopsida</taxon>
        <taxon>eudicotyledons</taxon>
        <taxon>Gunneridae</taxon>
        <taxon>Pentapetalae</taxon>
        <taxon>rosids</taxon>
        <taxon>fabids</taxon>
        <taxon>Celastrales</taxon>
        <taxon>Celastraceae</taxon>
        <taxon>Tripterygium</taxon>
    </lineage>
</organism>
<comment type="caution">
    <text evidence="1">The sequence shown here is derived from an EMBL/GenBank/DDBJ whole genome shotgun (WGS) entry which is preliminary data.</text>
</comment>
<evidence type="ECO:0000313" key="2">
    <source>
        <dbReference type="Proteomes" id="UP000593562"/>
    </source>
</evidence>
<accession>A0A7J7C5M8</accession>